<keyword evidence="1" id="KW-0479">Metal-binding</keyword>
<dbReference type="Gene3D" id="6.10.140.2220">
    <property type="match status" value="1"/>
</dbReference>
<keyword evidence="8" id="KW-1185">Reference proteome</keyword>
<dbReference type="InterPro" id="IPR002893">
    <property type="entry name" value="Znf_MYND"/>
</dbReference>
<protein>
    <recommendedName>
        <fullName evidence="6">MYND-type domain-containing protein</fullName>
    </recommendedName>
</protein>
<evidence type="ECO:0000256" key="4">
    <source>
        <dbReference type="PROSITE-ProRule" id="PRU00134"/>
    </source>
</evidence>
<evidence type="ECO:0000313" key="8">
    <source>
        <dbReference type="Proteomes" id="UP000013827"/>
    </source>
</evidence>
<keyword evidence="3" id="KW-0862">Zinc</keyword>
<organism evidence="7 8">
    <name type="scientific">Emiliania huxleyi (strain CCMP1516)</name>
    <dbReference type="NCBI Taxonomy" id="280463"/>
    <lineage>
        <taxon>Eukaryota</taxon>
        <taxon>Haptista</taxon>
        <taxon>Haptophyta</taxon>
        <taxon>Prymnesiophyceae</taxon>
        <taxon>Isochrysidales</taxon>
        <taxon>Noelaerhabdaceae</taxon>
        <taxon>Emiliania</taxon>
    </lineage>
</organism>
<proteinExistence type="predicted"/>
<dbReference type="AlphaFoldDB" id="A0A0D3I9Z0"/>
<accession>A0A0D3I9Z0</accession>
<reference evidence="8" key="1">
    <citation type="journal article" date="2013" name="Nature">
        <title>Pan genome of the phytoplankton Emiliania underpins its global distribution.</title>
        <authorList>
            <person name="Read B.A."/>
            <person name="Kegel J."/>
            <person name="Klute M.J."/>
            <person name="Kuo A."/>
            <person name="Lefebvre S.C."/>
            <person name="Maumus F."/>
            <person name="Mayer C."/>
            <person name="Miller J."/>
            <person name="Monier A."/>
            <person name="Salamov A."/>
            <person name="Young J."/>
            <person name="Aguilar M."/>
            <person name="Claverie J.M."/>
            <person name="Frickenhaus S."/>
            <person name="Gonzalez K."/>
            <person name="Herman E.K."/>
            <person name="Lin Y.C."/>
            <person name="Napier J."/>
            <person name="Ogata H."/>
            <person name="Sarno A.F."/>
            <person name="Shmutz J."/>
            <person name="Schroeder D."/>
            <person name="de Vargas C."/>
            <person name="Verret F."/>
            <person name="von Dassow P."/>
            <person name="Valentin K."/>
            <person name="Van de Peer Y."/>
            <person name="Wheeler G."/>
            <person name="Dacks J.B."/>
            <person name="Delwiche C.F."/>
            <person name="Dyhrman S.T."/>
            <person name="Glockner G."/>
            <person name="John U."/>
            <person name="Richards T."/>
            <person name="Worden A.Z."/>
            <person name="Zhang X."/>
            <person name="Grigoriev I.V."/>
            <person name="Allen A.E."/>
            <person name="Bidle K."/>
            <person name="Borodovsky M."/>
            <person name="Bowler C."/>
            <person name="Brownlee C."/>
            <person name="Cock J.M."/>
            <person name="Elias M."/>
            <person name="Gladyshev V.N."/>
            <person name="Groth M."/>
            <person name="Guda C."/>
            <person name="Hadaegh A."/>
            <person name="Iglesias-Rodriguez M.D."/>
            <person name="Jenkins J."/>
            <person name="Jones B.M."/>
            <person name="Lawson T."/>
            <person name="Leese F."/>
            <person name="Lindquist E."/>
            <person name="Lobanov A."/>
            <person name="Lomsadze A."/>
            <person name="Malik S.B."/>
            <person name="Marsh M.E."/>
            <person name="Mackinder L."/>
            <person name="Mock T."/>
            <person name="Mueller-Roeber B."/>
            <person name="Pagarete A."/>
            <person name="Parker M."/>
            <person name="Probert I."/>
            <person name="Quesneville H."/>
            <person name="Raines C."/>
            <person name="Rensing S.A."/>
            <person name="Riano-Pachon D.M."/>
            <person name="Richier S."/>
            <person name="Rokitta S."/>
            <person name="Shiraiwa Y."/>
            <person name="Soanes D.M."/>
            <person name="van der Giezen M."/>
            <person name="Wahlund T.M."/>
            <person name="Williams B."/>
            <person name="Wilson W."/>
            <person name="Wolfe G."/>
            <person name="Wurch L.L."/>
        </authorList>
    </citation>
    <scope>NUCLEOTIDE SEQUENCE</scope>
</reference>
<dbReference type="PROSITE" id="PS50865">
    <property type="entry name" value="ZF_MYND_2"/>
    <property type="match status" value="1"/>
</dbReference>
<evidence type="ECO:0000256" key="5">
    <source>
        <dbReference type="SAM" id="MobiDB-lite"/>
    </source>
</evidence>
<dbReference type="Pfam" id="PF01753">
    <property type="entry name" value="zf-MYND"/>
    <property type="match status" value="1"/>
</dbReference>
<dbReference type="PaxDb" id="2903-EOD08075"/>
<feature type="compositionally biased region" description="Low complexity" evidence="5">
    <location>
        <begin position="13"/>
        <end position="29"/>
    </location>
</feature>
<dbReference type="SUPFAM" id="SSF144232">
    <property type="entry name" value="HIT/MYND zinc finger-like"/>
    <property type="match status" value="1"/>
</dbReference>
<dbReference type="EnsemblProtists" id="EOD08075">
    <property type="protein sequence ID" value="EOD08075"/>
    <property type="gene ID" value="EMIHUDRAFT_249219"/>
</dbReference>
<sequence length="317" mass="33329">MPRSKKGSAVPRGAAPPQSAGRSSSSQSRNLKPSAGTVGGAAAKRKTPYRLEILQLEPCALRKRGGDDDDYFKGGQACCSSTRVAACLARCPVCALLALPDHALVVAGGCTVSAYDMRSLEALQDGPVDLLASLVRCPVCERLLDPPCSKPNEPDVKENAVHLSFVSGEPGFWTPRLVCPSCLLSLVNEQPVPWSSLSALPEQRLLPPLEDTPFDIDEISRVLGLGACLGSAAVSAPLTDLLGAWFATGLHDSLALTMDTPPPVTKAVKACANPSCSTGVFAGLQCSRCKAVSYCSKDCQALHWKAHKKSCKCSAKL</sequence>
<feature type="region of interest" description="Disordered" evidence="5">
    <location>
        <begin position="1"/>
        <end position="43"/>
    </location>
</feature>
<dbReference type="GeneID" id="17254230"/>
<evidence type="ECO:0000256" key="1">
    <source>
        <dbReference type="ARBA" id="ARBA00022723"/>
    </source>
</evidence>
<evidence type="ECO:0000256" key="3">
    <source>
        <dbReference type="ARBA" id="ARBA00022833"/>
    </source>
</evidence>
<dbReference type="RefSeq" id="XP_005760504.1">
    <property type="nucleotide sequence ID" value="XM_005760447.1"/>
</dbReference>
<dbReference type="KEGG" id="ehx:EMIHUDRAFT_249219"/>
<evidence type="ECO:0000313" key="7">
    <source>
        <dbReference type="EnsemblProtists" id="EOD08075"/>
    </source>
</evidence>
<dbReference type="HOGENOM" id="CLU_889757_0_0_1"/>
<name>A0A0D3I9Z0_EMIH1</name>
<dbReference type="GO" id="GO:0008270">
    <property type="term" value="F:zinc ion binding"/>
    <property type="evidence" value="ECO:0007669"/>
    <property type="project" value="UniProtKB-KW"/>
</dbReference>
<feature type="domain" description="MYND-type" evidence="6">
    <location>
        <begin position="273"/>
        <end position="311"/>
    </location>
</feature>
<evidence type="ECO:0000256" key="2">
    <source>
        <dbReference type="ARBA" id="ARBA00022771"/>
    </source>
</evidence>
<evidence type="ECO:0000259" key="6">
    <source>
        <dbReference type="PROSITE" id="PS50865"/>
    </source>
</evidence>
<dbReference type="Proteomes" id="UP000013827">
    <property type="component" value="Unassembled WGS sequence"/>
</dbReference>
<keyword evidence="2 4" id="KW-0863">Zinc-finger</keyword>
<reference evidence="7" key="2">
    <citation type="submission" date="2024-10" db="UniProtKB">
        <authorList>
            <consortium name="EnsemblProtists"/>
        </authorList>
    </citation>
    <scope>IDENTIFICATION</scope>
</reference>